<dbReference type="NCBIfam" id="TIGR03011">
    <property type="entry name" value="sulf_tusB_dsrH"/>
    <property type="match status" value="1"/>
</dbReference>
<evidence type="ECO:0000313" key="1">
    <source>
        <dbReference type="EMBL" id="GGJ84510.1"/>
    </source>
</evidence>
<dbReference type="Pfam" id="PF04077">
    <property type="entry name" value="DsrH"/>
    <property type="match status" value="1"/>
</dbReference>
<dbReference type="InterPro" id="IPR027396">
    <property type="entry name" value="DsrEFH-like"/>
</dbReference>
<dbReference type="EMBL" id="BMPO01000002">
    <property type="protein sequence ID" value="GGJ84510.1"/>
    <property type="molecule type" value="Genomic_DNA"/>
</dbReference>
<dbReference type="GO" id="GO:1990228">
    <property type="term" value="C:sulfurtransferase complex"/>
    <property type="evidence" value="ECO:0007669"/>
    <property type="project" value="TreeGrafter"/>
</dbReference>
<dbReference type="AlphaFoldDB" id="A0A917PMJ1"/>
<dbReference type="PANTHER" id="PTHR37526:SF1">
    <property type="entry name" value="PROTEIN TUSB"/>
    <property type="match status" value="1"/>
</dbReference>
<dbReference type="Proteomes" id="UP000635983">
    <property type="component" value="Unassembled WGS sequence"/>
</dbReference>
<evidence type="ECO:0000313" key="2">
    <source>
        <dbReference type="Proteomes" id="UP000635983"/>
    </source>
</evidence>
<reference evidence="1" key="2">
    <citation type="submission" date="2020-09" db="EMBL/GenBank/DDBJ databases">
        <authorList>
            <person name="Sun Q."/>
            <person name="Ohkuma M."/>
        </authorList>
    </citation>
    <scope>NUCLEOTIDE SEQUENCE</scope>
    <source>
        <strain evidence="1">JCM 30078</strain>
    </source>
</reference>
<dbReference type="RefSeq" id="WP_188981882.1">
    <property type="nucleotide sequence ID" value="NZ_BMPO01000002.1"/>
</dbReference>
<dbReference type="SUPFAM" id="SSF75169">
    <property type="entry name" value="DsrEFH-like"/>
    <property type="match status" value="1"/>
</dbReference>
<dbReference type="Gene3D" id="3.40.1260.10">
    <property type="entry name" value="DsrEFH-like"/>
    <property type="match status" value="1"/>
</dbReference>
<keyword evidence="2" id="KW-1185">Reference proteome</keyword>
<organism evidence="1 2">
    <name type="scientific">Pseudomonas matsuisoli</name>
    <dbReference type="NCBI Taxonomy" id="1515666"/>
    <lineage>
        <taxon>Bacteria</taxon>
        <taxon>Pseudomonadati</taxon>
        <taxon>Pseudomonadota</taxon>
        <taxon>Gammaproteobacteria</taxon>
        <taxon>Pseudomonadales</taxon>
        <taxon>Pseudomonadaceae</taxon>
        <taxon>Pseudomonas</taxon>
    </lineage>
</organism>
<reference evidence="1" key="1">
    <citation type="journal article" date="2014" name="Int. J. Syst. Evol. Microbiol.">
        <title>Complete genome sequence of Corynebacterium casei LMG S-19264T (=DSM 44701T), isolated from a smear-ripened cheese.</title>
        <authorList>
            <consortium name="US DOE Joint Genome Institute (JGI-PGF)"/>
            <person name="Walter F."/>
            <person name="Albersmeier A."/>
            <person name="Kalinowski J."/>
            <person name="Ruckert C."/>
        </authorList>
    </citation>
    <scope>NUCLEOTIDE SEQUENCE</scope>
    <source>
        <strain evidence="1">JCM 30078</strain>
    </source>
</reference>
<name>A0A917PMJ1_9PSED</name>
<accession>A0A917PMJ1</accession>
<dbReference type="PANTHER" id="PTHR37526">
    <property type="entry name" value="PROTEIN TUSB"/>
    <property type="match status" value="1"/>
</dbReference>
<sequence>MATLHLHSFSPFTDTRLASGLRILSSGDGVLLCGDAVYALQPGCAIREQLVELTSTCEVIALAEDLESRGIDSLPATIRSIDYAQFVEACARYDRTNTWL</sequence>
<dbReference type="InterPro" id="IPR007215">
    <property type="entry name" value="Sulphur_relay_TusB/DsrH"/>
</dbReference>
<proteinExistence type="predicted"/>
<comment type="caution">
    <text evidence="1">The sequence shown here is derived from an EMBL/GenBank/DDBJ whole genome shotgun (WGS) entry which is preliminary data.</text>
</comment>
<protein>
    <submittedName>
        <fullName evidence="1">DsrH like protein</fullName>
    </submittedName>
</protein>
<gene>
    <name evidence="1" type="ORF">GCM10009304_08110</name>
</gene>
<dbReference type="GO" id="GO:0002143">
    <property type="term" value="P:tRNA wobble position uridine thiolation"/>
    <property type="evidence" value="ECO:0007669"/>
    <property type="project" value="InterPro"/>
</dbReference>